<keyword evidence="1" id="KW-0472">Membrane</keyword>
<dbReference type="AlphaFoldDB" id="A0A2S3QZL8"/>
<keyword evidence="1" id="KW-1133">Transmembrane helix</keyword>
<feature type="transmembrane region" description="Helical" evidence="1">
    <location>
        <begin position="6"/>
        <end position="25"/>
    </location>
</feature>
<feature type="transmembrane region" description="Helical" evidence="1">
    <location>
        <begin position="37"/>
        <end position="57"/>
    </location>
</feature>
<evidence type="ECO:0000256" key="1">
    <source>
        <dbReference type="SAM" id="Phobius"/>
    </source>
</evidence>
<accession>A0A2S3QZL8</accession>
<reference evidence="2 3" key="1">
    <citation type="journal article" date="2018" name="Front. Microbiol.">
        <title>Phylogeny of Vibrio vulnificus from the Analysis of the Core-Genome: Implications for Intra-Species Taxonomy.</title>
        <authorList>
            <person name="Roig F.J."/>
            <person name="Gonzalez-Candelas F."/>
            <person name="Sanjuan E."/>
            <person name="Fouz B."/>
            <person name="Feil E.J."/>
            <person name="Llorens C."/>
            <person name="Baker-Austin C."/>
            <person name="Oliver J.D."/>
            <person name="Danin-Poleg Y."/>
            <person name="Gibas C.J."/>
            <person name="Kashi Y."/>
            <person name="Gulig P.A."/>
            <person name="Morrison S.S."/>
            <person name="Amaro C."/>
        </authorList>
    </citation>
    <scope>NUCLEOTIDE SEQUENCE [LARGE SCALE GENOMIC DNA]</scope>
    <source>
        <strain evidence="2 3">CECT4608</strain>
    </source>
</reference>
<feature type="transmembrane region" description="Helical" evidence="1">
    <location>
        <begin position="77"/>
        <end position="94"/>
    </location>
</feature>
<keyword evidence="1" id="KW-0812">Transmembrane</keyword>
<gene>
    <name evidence="2" type="ORF">CRN52_17100</name>
</gene>
<dbReference type="Proteomes" id="UP000237466">
    <property type="component" value="Unassembled WGS sequence"/>
</dbReference>
<organism evidence="2 3">
    <name type="scientific">Vibrio vulnificus</name>
    <dbReference type="NCBI Taxonomy" id="672"/>
    <lineage>
        <taxon>Bacteria</taxon>
        <taxon>Pseudomonadati</taxon>
        <taxon>Pseudomonadota</taxon>
        <taxon>Gammaproteobacteria</taxon>
        <taxon>Vibrionales</taxon>
        <taxon>Vibrionaceae</taxon>
        <taxon>Vibrio</taxon>
    </lineage>
</organism>
<sequence length="506" mass="59813">MDASGLLTVIAVLLTGAALLPRRVILDLVIRMTIIDWIIVFILSVSSLYLLFLDVLINNNMALPFSWLFGFDKESSLLLVSIVAILYAILKINGSRISRKNFRKLNLTTSQLLKDNNFKDVSFFVDKYYFQLRRYCLYKSVFVRFGNLIEPKSELIIFEFRQNEKSRIEIKINELRSKVSNFFPKTYWLSNEVKEYFLYLYKSRSYMHHLAIANPVLGVKILTKDFCSESMYRHEFFKFLISNSVSPLYRELALCQCITTTDCYELDPTNVLLTELFSDVSVAHDMEVYQSIYDYVSDFIELTGKDNSYNVPHINYYDTDKAFSCPIYMSIHFFDVMIRASVEQAYEHHLYPNKIFLFVKNIVEQLDYSLVDDIDCEFPTRYDRLIYESFSVTSSWLEMVKDRMKQTLKYDSYLIIESYALMLNEVLASDKFNEDKKSYYLSIVLRTMREFDKEGYFSQCEYISHIVLARYQYGVKDEKLERIVKGLRHNISRDDFELSAMIDKYF</sequence>
<comment type="caution">
    <text evidence="2">The sequence shown here is derived from an EMBL/GenBank/DDBJ whole genome shotgun (WGS) entry which is preliminary data.</text>
</comment>
<name>A0A2S3QZL8_VIBVL</name>
<evidence type="ECO:0000313" key="2">
    <source>
        <dbReference type="EMBL" id="POB44863.1"/>
    </source>
</evidence>
<dbReference type="EMBL" id="PDGH01000120">
    <property type="protein sequence ID" value="POB44863.1"/>
    <property type="molecule type" value="Genomic_DNA"/>
</dbReference>
<dbReference type="RefSeq" id="WP_031430544.1">
    <property type="nucleotide sequence ID" value="NZ_LAXL01000027.1"/>
</dbReference>
<evidence type="ECO:0000313" key="3">
    <source>
        <dbReference type="Proteomes" id="UP000237466"/>
    </source>
</evidence>
<protein>
    <submittedName>
        <fullName evidence="2">Uncharacterized protein</fullName>
    </submittedName>
</protein>
<proteinExistence type="predicted"/>